<dbReference type="RefSeq" id="XP_025424679.1">
    <property type="nucleotide sequence ID" value="XM_025568894.1"/>
</dbReference>
<keyword evidence="2" id="KW-1185">Reference proteome</keyword>
<proteinExistence type="predicted"/>
<dbReference type="GeneID" id="112693704"/>
<dbReference type="Proteomes" id="UP000694846">
    <property type="component" value="Unplaced"/>
</dbReference>
<evidence type="ECO:0000313" key="3">
    <source>
        <dbReference type="RefSeq" id="XP_025424679.1"/>
    </source>
</evidence>
<sequence>MKVLNDVEENEVLNLLREFYDYYVTNNEIIATGYDTDQETLSAVLFHERVDSDDSFLNFSFPESPFRNADENSQTDFPSTPLFGHIDDDGENHSMLSRDHDDLNETVVYEYSNSNDGSMFLETRNDDSNSHIVDDFSYMRNSPERSRVYRSARRIFATHPYSRSNNVDSNQFYRSRRNSSIVLSSNTIYSNINERPNTLDREFVEEREEEMEHYYTNEEVYHDQERVSTLLVSEEDSDAEDSYDGGADDEDSDYENNFFNYFIPGSPYSISEEQNMDDIN</sequence>
<feature type="compositionally biased region" description="Acidic residues" evidence="1">
    <location>
        <begin position="234"/>
        <end position="254"/>
    </location>
</feature>
<dbReference type="AlphaFoldDB" id="A0A8B8GN45"/>
<gene>
    <name evidence="3" type="primary">LOC112693704</name>
</gene>
<evidence type="ECO:0000256" key="1">
    <source>
        <dbReference type="SAM" id="MobiDB-lite"/>
    </source>
</evidence>
<feature type="region of interest" description="Disordered" evidence="1">
    <location>
        <begin position="234"/>
        <end position="258"/>
    </location>
</feature>
<evidence type="ECO:0000313" key="2">
    <source>
        <dbReference type="Proteomes" id="UP000694846"/>
    </source>
</evidence>
<protein>
    <submittedName>
        <fullName evidence="3">Uncharacterized protein LOC112693704</fullName>
    </submittedName>
</protein>
<name>A0A8B8GN45_9HEMI</name>
<organism evidence="2 3">
    <name type="scientific">Sipha flava</name>
    <name type="common">yellow sugarcane aphid</name>
    <dbReference type="NCBI Taxonomy" id="143950"/>
    <lineage>
        <taxon>Eukaryota</taxon>
        <taxon>Metazoa</taxon>
        <taxon>Ecdysozoa</taxon>
        <taxon>Arthropoda</taxon>
        <taxon>Hexapoda</taxon>
        <taxon>Insecta</taxon>
        <taxon>Pterygota</taxon>
        <taxon>Neoptera</taxon>
        <taxon>Paraneoptera</taxon>
        <taxon>Hemiptera</taxon>
        <taxon>Sternorrhyncha</taxon>
        <taxon>Aphidomorpha</taxon>
        <taxon>Aphidoidea</taxon>
        <taxon>Aphididae</taxon>
        <taxon>Sipha</taxon>
    </lineage>
</organism>
<accession>A0A8B8GN45</accession>
<reference evidence="3" key="1">
    <citation type="submission" date="2025-08" db="UniProtKB">
        <authorList>
            <consortium name="RefSeq"/>
        </authorList>
    </citation>
    <scope>IDENTIFICATION</scope>
    <source>
        <tissue evidence="3">Whole body</tissue>
    </source>
</reference>